<evidence type="ECO:0000313" key="3">
    <source>
        <dbReference type="Proteomes" id="UP000596661"/>
    </source>
</evidence>
<evidence type="ECO:0000313" key="2">
    <source>
        <dbReference type="EnsemblPlants" id="cds.evm.model.03.457"/>
    </source>
</evidence>
<evidence type="ECO:0000256" key="1">
    <source>
        <dbReference type="SAM" id="Coils"/>
    </source>
</evidence>
<feature type="coiled-coil region" evidence="1">
    <location>
        <begin position="20"/>
        <end position="47"/>
    </location>
</feature>
<organism evidence="2 3">
    <name type="scientific">Cannabis sativa</name>
    <name type="common">Hemp</name>
    <name type="synonym">Marijuana</name>
    <dbReference type="NCBI Taxonomy" id="3483"/>
    <lineage>
        <taxon>Eukaryota</taxon>
        <taxon>Viridiplantae</taxon>
        <taxon>Streptophyta</taxon>
        <taxon>Embryophyta</taxon>
        <taxon>Tracheophyta</taxon>
        <taxon>Spermatophyta</taxon>
        <taxon>Magnoliopsida</taxon>
        <taxon>eudicotyledons</taxon>
        <taxon>Gunneridae</taxon>
        <taxon>Pentapetalae</taxon>
        <taxon>rosids</taxon>
        <taxon>fabids</taxon>
        <taxon>Rosales</taxon>
        <taxon>Cannabaceae</taxon>
        <taxon>Cannabis</taxon>
    </lineage>
</organism>
<dbReference type="EnsemblPlants" id="evm.model.03.457">
    <property type="protein sequence ID" value="cds.evm.model.03.457"/>
    <property type="gene ID" value="evm.TU.03.457"/>
</dbReference>
<proteinExistence type="predicted"/>
<reference evidence="2" key="1">
    <citation type="submission" date="2018-11" db="EMBL/GenBank/DDBJ databases">
        <authorList>
            <person name="Grassa J C."/>
        </authorList>
    </citation>
    <scope>NUCLEOTIDE SEQUENCE [LARGE SCALE GENOMIC DNA]</scope>
</reference>
<reference evidence="2" key="2">
    <citation type="submission" date="2021-03" db="UniProtKB">
        <authorList>
            <consortium name="EnsemblPlants"/>
        </authorList>
    </citation>
    <scope>IDENTIFICATION</scope>
</reference>
<dbReference type="AlphaFoldDB" id="A0A803P946"/>
<sequence length="379" mass="43552">MDKRKVAAIVEEFIDDIRKFNELKDEIAALQHEAAELREELIRGFDEENFFNITIEKALSNIDKEGSNVDIDEDSAKLDAAVLKMRKLGKFIKSNAVNGDYVLSLHLHDEKMLYKEYGGSPFDLDLFDIGKDENDRLLHQVYVPMVIKRQWILSVLVMKLKKVDVYDDFSICSTDLGLTIMDTLLSSMDNAFKESRSEAFGPGWKFFDFVVAEAHDHRRCLNPFTDSEVNIQPTQEITKSKEVKAEDDDPLGRSFPPFKGKQWYLNHEDEIVVASYKVVCEVADFKVQINKVHEVKAQQEDIRSHYRHFLQEISEGKRRFLGEVAWPEPPSVSFTPVAKLLFLPSVTIEFEVGDLDFEIMPPKPRTSKTLQDPNVTLKA</sequence>
<keyword evidence="1" id="KW-0175">Coiled coil</keyword>
<protein>
    <submittedName>
        <fullName evidence="2">Uncharacterized protein</fullName>
    </submittedName>
</protein>
<name>A0A803P946_CANSA</name>
<dbReference type="EMBL" id="UZAU01000254">
    <property type="status" value="NOT_ANNOTATED_CDS"/>
    <property type="molecule type" value="Genomic_DNA"/>
</dbReference>
<dbReference type="Gramene" id="evm.model.03.457">
    <property type="protein sequence ID" value="cds.evm.model.03.457"/>
    <property type="gene ID" value="evm.TU.03.457"/>
</dbReference>
<dbReference type="Proteomes" id="UP000596661">
    <property type="component" value="Chromosome 3"/>
</dbReference>
<accession>A0A803P946</accession>
<keyword evidence="3" id="KW-1185">Reference proteome</keyword>